<dbReference type="PANTHER" id="PTHR43163:SF6">
    <property type="entry name" value="DIPEPTIDE TRANSPORT SYSTEM PERMEASE PROTEIN DPPB-RELATED"/>
    <property type="match status" value="1"/>
</dbReference>
<organism evidence="9">
    <name type="scientific">marine metagenome</name>
    <dbReference type="NCBI Taxonomy" id="408172"/>
    <lineage>
        <taxon>unclassified sequences</taxon>
        <taxon>metagenomes</taxon>
        <taxon>ecological metagenomes</taxon>
    </lineage>
</organism>
<accession>A0A382C8U5</accession>
<name>A0A382C8U5_9ZZZZ</name>
<evidence type="ECO:0000256" key="1">
    <source>
        <dbReference type="ARBA" id="ARBA00004651"/>
    </source>
</evidence>
<protein>
    <recommendedName>
        <fullName evidence="8">ABC transmembrane type-1 domain-containing protein</fullName>
    </recommendedName>
</protein>
<feature type="domain" description="ABC transmembrane type-1" evidence="8">
    <location>
        <begin position="99"/>
        <end position="285"/>
    </location>
</feature>
<comment type="subcellular location">
    <subcellularLocation>
        <location evidence="1">Cell membrane</location>
        <topology evidence="1">Multi-pass membrane protein</topology>
    </subcellularLocation>
</comment>
<evidence type="ECO:0000256" key="3">
    <source>
        <dbReference type="ARBA" id="ARBA00022475"/>
    </source>
</evidence>
<reference evidence="9" key="1">
    <citation type="submission" date="2018-05" db="EMBL/GenBank/DDBJ databases">
        <authorList>
            <person name="Lanie J.A."/>
            <person name="Ng W.-L."/>
            <person name="Kazmierczak K.M."/>
            <person name="Andrzejewski T.M."/>
            <person name="Davidsen T.M."/>
            <person name="Wayne K.J."/>
            <person name="Tettelin H."/>
            <person name="Glass J.I."/>
            <person name="Rusch D."/>
            <person name="Podicherti R."/>
            <person name="Tsui H.-C.T."/>
            <person name="Winkler M.E."/>
        </authorList>
    </citation>
    <scope>NUCLEOTIDE SEQUENCE</scope>
</reference>
<dbReference type="CDD" id="cd06261">
    <property type="entry name" value="TM_PBP2"/>
    <property type="match status" value="1"/>
</dbReference>
<dbReference type="GO" id="GO:0071916">
    <property type="term" value="F:dipeptide transmembrane transporter activity"/>
    <property type="evidence" value="ECO:0007669"/>
    <property type="project" value="TreeGrafter"/>
</dbReference>
<keyword evidence="6 7" id="KW-0472">Membrane</keyword>
<sequence>MRQYTIKRIGLFIPTVILVTVLVFVLMRIIPGDPALAILEDEGGGSYTQEDLARLRHEIGTDRPIVVQYATWVSGVVRGDFGDSLWFKAPVMGELKERIPTTVELAVFAIVLAMVVAVPLGVVSAINPDSKLDYAARVFTLAGIALPTFFTGILIILFLAMLFNWLPPLGYETLWDDPKSNLQQMFFPALALAGYDLAFIARVTRSSMMEILREDYMRTARAKGLSERVVLARHGLKNAFLPILTISGWQFGRLFGGTIIIETIFLVPGMGRILIESIGHRDYVM</sequence>
<dbReference type="InterPro" id="IPR000515">
    <property type="entry name" value="MetI-like"/>
</dbReference>
<dbReference type="GO" id="GO:0005886">
    <property type="term" value="C:plasma membrane"/>
    <property type="evidence" value="ECO:0007669"/>
    <property type="project" value="UniProtKB-SubCell"/>
</dbReference>
<evidence type="ECO:0000259" key="8">
    <source>
        <dbReference type="PROSITE" id="PS50928"/>
    </source>
</evidence>
<dbReference type="Pfam" id="PF19300">
    <property type="entry name" value="BPD_transp_1_N"/>
    <property type="match status" value="1"/>
</dbReference>
<dbReference type="Gene3D" id="1.10.3720.10">
    <property type="entry name" value="MetI-like"/>
    <property type="match status" value="1"/>
</dbReference>
<evidence type="ECO:0000256" key="4">
    <source>
        <dbReference type="ARBA" id="ARBA00022692"/>
    </source>
</evidence>
<evidence type="ECO:0000256" key="2">
    <source>
        <dbReference type="ARBA" id="ARBA00022448"/>
    </source>
</evidence>
<feature type="transmembrane region" description="Helical" evidence="7">
    <location>
        <begin position="9"/>
        <end position="30"/>
    </location>
</feature>
<keyword evidence="2" id="KW-0813">Transport</keyword>
<feature type="transmembrane region" description="Helical" evidence="7">
    <location>
        <begin position="105"/>
        <end position="126"/>
    </location>
</feature>
<dbReference type="EMBL" id="UINC01033343">
    <property type="protein sequence ID" value="SVB22486.1"/>
    <property type="molecule type" value="Genomic_DNA"/>
</dbReference>
<feature type="transmembrane region" description="Helical" evidence="7">
    <location>
        <begin position="185"/>
        <end position="203"/>
    </location>
</feature>
<dbReference type="PROSITE" id="PS50928">
    <property type="entry name" value="ABC_TM1"/>
    <property type="match status" value="1"/>
</dbReference>
<evidence type="ECO:0000256" key="5">
    <source>
        <dbReference type="ARBA" id="ARBA00022989"/>
    </source>
</evidence>
<dbReference type="InterPro" id="IPR035906">
    <property type="entry name" value="MetI-like_sf"/>
</dbReference>
<evidence type="ECO:0000256" key="7">
    <source>
        <dbReference type="SAM" id="Phobius"/>
    </source>
</evidence>
<feature type="non-terminal residue" evidence="9">
    <location>
        <position position="285"/>
    </location>
</feature>
<feature type="transmembrane region" description="Helical" evidence="7">
    <location>
        <begin position="138"/>
        <end position="165"/>
    </location>
</feature>
<keyword evidence="3" id="KW-1003">Cell membrane</keyword>
<evidence type="ECO:0000313" key="9">
    <source>
        <dbReference type="EMBL" id="SVB22486.1"/>
    </source>
</evidence>
<dbReference type="PANTHER" id="PTHR43163">
    <property type="entry name" value="DIPEPTIDE TRANSPORT SYSTEM PERMEASE PROTEIN DPPB-RELATED"/>
    <property type="match status" value="1"/>
</dbReference>
<evidence type="ECO:0000256" key="6">
    <source>
        <dbReference type="ARBA" id="ARBA00023136"/>
    </source>
</evidence>
<dbReference type="SUPFAM" id="SSF161098">
    <property type="entry name" value="MetI-like"/>
    <property type="match status" value="1"/>
</dbReference>
<gene>
    <name evidence="9" type="ORF">METZ01_LOCUS175340</name>
</gene>
<feature type="non-terminal residue" evidence="9">
    <location>
        <position position="1"/>
    </location>
</feature>
<dbReference type="AlphaFoldDB" id="A0A382C8U5"/>
<proteinExistence type="predicted"/>
<keyword evidence="4 7" id="KW-0812">Transmembrane</keyword>
<dbReference type="Pfam" id="PF00528">
    <property type="entry name" value="BPD_transp_1"/>
    <property type="match status" value="1"/>
</dbReference>
<keyword evidence="5 7" id="KW-1133">Transmembrane helix</keyword>
<dbReference type="InterPro" id="IPR045621">
    <property type="entry name" value="BPD_transp_1_N"/>
</dbReference>